<feature type="region of interest" description="Disordered" evidence="1">
    <location>
        <begin position="4140"/>
        <end position="4163"/>
    </location>
</feature>
<feature type="region of interest" description="Disordered" evidence="1">
    <location>
        <begin position="3098"/>
        <end position="3124"/>
    </location>
</feature>
<dbReference type="Pfam" id="PF20220">
    <property type="entry name" value="ABC_toxin_N"/>
    <property type="match status" value="1"/>
</dbReference>
<keyword evidence="6" id="KW-1185">Reference proteome</keyword>
<organism evidence="5 6">
    <name type="scientific">Nonomuraea antimicrobica</name>
    <dbReference type="NCBI Taxonomy" id="561173"/>
    <lineage>
        <taxon>Bacteria</taxon>
        <taxon>Bacillati</taxon>
        <taxon>Actinomycetota</taxon>
        <taxon>Actinomycetes</taxon>
        <taxon>Streptosporangiales</taxon>
        <taxon>Streptosporangiaceae</taxon>
        <taxon>Nonomuraea</taxon>
    </lineage>
</organism>
<feature type="domain" description="Tc toxin complex TcA C-terminal TcB-binding" evidence="2">
    <location>
        <begin position="3926"/>
        <end position="4210"/>
    </location>
</feature>
<dbReference type="InterPro" id="IPR046839">
    <property type="entry name" value="ABC_toxin_N"/>
</dbReference>
<comment type="caution">
    <text evidence="5">The sequence shown here is derived from an EMBL/GenBank/DDBJ whole genome shotgun (WGS) entry which is preliminary data.</text>
</comment>
<evidence type="ECO:0000259" key="2">
    <source>
        <dbReference type="Pfam" id="PF18276"/>
    </source>
</evidence>
<dbReference type="SMART" id="SM00120">
    <property type="entry name" value="HX"/>
    <property type="match status" value="19"/>
</dbReference>
<dbReference type="SUPFAM" id="SSF50923">
    <property type="entry name" value="Hemopexin-like domain"/>
    <property type="match status" value="9"/>
</dbReference>
<dbReference type="Gene3D" id="2.110.10.10">
    <property type="entry name" value="Hemopexin-like domain"/>
    <property type="match status" value="11"/>
</dbReference>
<name>A0ABP7BW58_9ACTN</name>
<accession>A0ABP7BW58</accession>
<evidence type="ECO:0000259" key="4">
    <source>
        <dbReference type="Pfam" id="PF20220"/>
    </source>
</evidence>
<dbReference type="Pfam" id="PF18413">
    <property type="entry name" value="Neuraminidase"/>
    <property type="match status" value="1"/>
</dbReference>
<evidence type="ECO:0000313" key="5">
    <source>
        <dbReference type="EMBL" id="GAA3670468.1"/>
    </source>
</evidence>
<evidence type="ECO:0000259" key="3">
    <source>
        <dbReference type="Pfam" id="PF18413"/>
    </source>
</evidence>
<dbReference type="InterPro" id="IPR040840">
    <property type="entry name" value="TcA_TcB_BD"/>
</dbReference>
<dbReference type="InterPro" id="IPR041079">
    <property type="entry name" value="Neuraminidase-like"/>
</dbReference>
<dbReference type="InterPro" id="IPR036375">
    <property type="entry name" value="Hemopexin-like_dom_sf"/>
</dbReference>
<feature type="domain" description="ABC toxin N-terminal" evidence="4">
    <location>
        <begin position="2469"/>
        <end position="2589"/>
    </location>
</feature>
<reference evidence="6" key="1">
    <citation type="journal article" date="2019" name="Int. J. Syst. Evol. Microbiol.">
        <title>The Global Catalogue of Microorganisms (GCM) 10K type strain sequencing project: providing services to taxonomists for standard genome sequencing and annotation.</title>
        <authorList>
            <consortium name="The Broad Institute Genomics Platform"/>
            <consortium name="The Broad Institute Genome Sequencing Center for Infectious Disease"/>
            <person name="Wu L."/>
            <person name="Ma J."/>
        </authorList>
    </citation>
    <scope>NUCLEOTIDE SEQUENCE [LARGE SCALE GENOMIC DNA]</scope>
    <source>
        <strain evidence="6">JCM 16904</strain>
    </source>
</reference>
<proteinExistence type="predicted"/>
<sequence length="4340" mass="480543">MRDDASLPSYELLFGDLDLRAGDEARSVYSPAAYLVDLLNLLRGSFDETAVQRRRPDLGGIPLDEEHTFTPTPYLDIVNEVLETLVGPNPYAKLRDLQHPFALPFSFTDARVRVHLRHLGIDPAEFYRLFASRLDRDRVAREYLGLSTDDVDAVTVVRTDEAGVAERYGRPSSELSDVEAFLAATSMTGAELGELLESGYNEGIVSVAPDDRTLRQVSLGWLDRVNRFVRLSRRTGLPITELDVVVSSCCSGVIDLRTLSILAAAVHLHRTYDLAYDVIAGLTSRTLPDTVDDVPVPPGDLLAPQNRDYRLHLARSIDLAEADIVTVVQRFRDRYATPAEAGPFDRGIGTAALSLLHRVARLVSALGVSVEELFTLLSALEADPALRRHSTFPVLPVLEPSTTDCYRILEGTNAPSSLWLTQTLLALTAWMRDHGFGARDLAEILGEPATPESEEEQQAVLAAIKDRFETVALDAGRFVSDRFDERAARVVHGTLTAYADGVVSPRDPRLLRIDPDVMPLAAYDAVTGLAVLTGADFHGLGLADRLITKIFTNLVLSGVLQPDGRLTSEDLPARPILAGDYEELAHDLFTAIASLDGAFYPSDLAGRFPELTASEHEELYDNLVHNGYLDETGQVVDPGLFTDPASAVPFTASADLGDVAEGVFAALTARIDRFRRATITLDPGVFAAFRLTETQSAALVESLRFNGVIDAHDAYVDKALPDDLGLMLEFYPIRRAVLEAMRGQIAAVRTELYTFTPDDFAPVAEQAIGRRVADRLDGGITEEGRVREAARALFDDPAGAVDLGPGFTAADGALVHQRIAAILAAGRPYRLDLDAVAELGFDGDERSQLVELLVQAGHLDVALGVPWDRLAYFGTVTNALDFTLPGAEDYSRDVFFLLHPVATAIMAAVDEVAGQLDELAVAQYEALPAVLQDAFGVAAPVIEAISAAVTPDASDVLVTPALAGDSSDITVDPHFLRTYRRIRRFARLAAKLGLDATEVAVAFHDQDLAGKFPEPLALPPGIDRFDALLTGGDGRIYLFKATDYWIYSAATHALTDPRPKPLSELSAHFTALAGVDAAFVRPDGVEWIVGRGVDGLSHAFTRDPGGSRWAPKDQVWGKVRNNFTDPKRIDNVFADGDGRTYVFSGDQYVRYSTDDYTHADEGYPRSIGEWWEGEGRDTPLPEAFRFAVDAAFRGHDGRTHVFSGDRWFDGVTEAPLAERWGRVRNTFAAAERIDAAYADGEGCLLFAGNQVVRYTDSLENEGVRVADGYPRRIESWRADVPAEFEGAVEAAFQDGTGTVHLFRDGRTVALGRTGAGPVTPTVERWGLMRPVLRDGRVDAAFVGLDGKTYLFSGDRYVRYSTADYSLADLGYPRAVAGDWGGLDRVDAAFVMDGATHLFGPVGQILDLPADYEAELASGRLSPALRRRLQEHHVTLPDDARVTGAAPEWSVAAEGGIRLTIRRAGERIKVYGDDTTFYVRYSTRDYTVPDAGYPRPLADNWWNLPVTLAADPGFARVDAVFTGQDNQTYLFSGDRFVVFDARHRWWSEPRTLRERWDSLLPFDHVDAAFVGKDGRTYVFSDDLYVRYSTADLSQVDDRFPAGVSGFWGKVVNNVARTGRVDATLVLDAVEQVDGVEVTRTYTYLFSGDQYVRYRDHDYSAVQDGYPRAISALSEEPRLANLGVRLSGVDAAFADRRNVHLFRDGEWHVVSDTVYRKYDDLHLTGLSCAFVDHGAVFVEREGEWRRHAALEGPESSVPTRPLTLRTVPAEYRTGLDAVLTGRDGTTYLFKGATCHNTAVNRDYPLAEEWGRPRNTIYQDNAVDAAFVGRDGRTYLFRGDQFVVYGESLDTIEGDPRPIAAHWGGLTSVALAYVRHGVTHLFEHPDETGAMRHVVYTGERGPYGEPDEGYPASADESFWKVPDLFPTPQAVLFENDTMLLLAGERYVPFNDESGQWSYPRPIERIWRGFGRGVEPGDTLRAAFTAADGSTYFFFTEHYTRYADRAFSPLRPIRERWGKTANPFVPDEGGSVDAAIVFGDDATFLFSGAQYVRYTGAEYRYVDPGYPKAVAVNLRAEPEFAGLPESFEDAVAGRRIDAAVANGRSAYLVVGGALHVVSRAPAATYEIGLLGRVRNTIAERQRVDAALVREQETFLFCGDQYVRYTGGDYEYADDGYPRTIAGSLERELELRSLPAEFEDGVDAAFRAHDRRVYLFKGTRFLVDGVVRPVAERWGKVLNQFAASPVIDAAFVAPGGELYAFRGEQYVRYSAALDVVDEGFPRTIRDDWGNLPESLETGITGACVLKDVTYLIKNDQYMRYQGRYDEPDWTFAQPIRHRWSDTADYRLTDVHTITRFAELAHARPGLAELLGMGAADPYERLAGLFGWDADELRWLKRNAGLITELPVEEERFEIEFVLKLVEVFALADRAGTGPSRLYLDVWTKPDPAAALALLLRRKVGEQEWEAVSRTVRNELNVLRRDALVPAALHLHPDIDGVRALYERLLVDVEMGAEGDTSRVREAIAAVQLYVHRYLLDLEKVLPDDEELRRRVKVWWSWLKNYRIWEANRKVFLYPENYLRPELRDTKTPAFRELENDLLQGEITTENVQRAYKRYLDEYTEVSRLSIAGAYVYREDGAEEGVRRLVLFGRTRTEPRRYYYRAAEFRDGERLSATWEPWLKVDAQIDSDRVDPVHAFGRVFVFWPVVETVAPETSGTTTIVTRRDGDKQNVEPPPPTYRVRISYSFCNLNQEWVTPQELPPGPPVNLPISDVRLSVQASAVLPGGDPGEHDSIVVSCSYHVTVPDLPGRPPRKVPLSMAYALTPELYAVPVATPAEPVRLVELSKIFAEPGAIDPASVVQVNSAAGSQDGPWFSVDHKGGSFLCRPMIPDPKGDPRPGEVAGNGDRLPAWTAIHAGFELGDTRYFFTQDEYLPVKQVGKLRVTNDKIVDRWGFARSPLTESGTVDAMLVRGDRTYVFSGADYYCYEGAPFGLMAPGYPKPIATNDDTLPRWSRIDAAYTAADVEYFYSTEHGFTSSNVLKGTAASWSPGIDLSWLSPPKDNKDKDRDRQPLPKVPQLDALLLRKDGRDRNVLFVIAGKRYARYTDGAEQPDEAPKPLSDSGNDNLPRSGNVHAAYRHGDLSYFFDNTAHTYVVHGNKGQIGAGHQTSGLGRVPTLIPRSGRVDAAYLDGDHLYLTSGEEYVRYTIKDGAVPDLIDPGYPKALPTRVRAVFPRGERHYVFGDRVYAVLQDGQELADLRREEFHGIEGSWRSLPPGFLDVFTGAMDTADKLFLFLGSEYIAYPKGATLLRPYEFAALPHEIIRLTSSTAFELNRRLLVGGVPGLLAPETQETDELPAFSTTGSGPTTIKVTSDVAGTPASSHLDFQSANGRYYWEIFFHAPLLIAQALNAAQRFEDARRWYEYVFDPTEETYWRFLPFLAVDLRALVDGCLADLDALKPADVETPLREILGRVADLIPAFEQAREATQDELTWLTSLATGKLPPILDGLSGLSGDTARSLRERVGLLARLRRQYELMGDHRALLKAYRDDPFDPHAIAELRPSAYRRAVVMAYVDNLLDWGDLLFGQHTMESVDEARMLYILAYDLLGRRPEGVGTRTLDPARTYDQLRALEPAREADPYAERLTAGGTLLDGLGVVHKSVADTYFFIPGNTNLGDYWTRVEDRLRKIRASLDLMGVSRPLPLFEPPVDVMALVRGAAAGLSPDQSAARPAARVPHQRFAATFRKAQELVDRLRQFGGDLLAALEKRDGEELTLLQSRQESTILSMTRAIKEAQVKAATEGLREAESSLAAAIERRDWYDHLISSGLSPLQLAQITMMSGAVAAHFYSGGLKIASAIAYAVPETYLGPFILGTEYGGQHLGQVIDKGAETAETLGEALSVMGELLGVRAEQERQMEEWRLQSMTARSDIVQLGHQVAGAGFQLAIARRELELTNQEIAHAEAVVTFLTGKFTSAELYQWMSARLAALYFQSYHLALETAKAAERAYQYERGVDETILQPVYWESRRKGLLAGETLAVDLDRLGKAYLDGDARGLEIVKRVSLLQLDPLAVLKLKSTGRCEFALTEALFDRDFPGHYRRRIRTLSVTFVGGEDQIGINATLTQLGHKTVLSADPRAVRFLLEAKGSPPDSVRSDWRPGQQIALSDPEPGRDNNGLFELRFDDDRYLPFEGTGAVSTWRLETNGPPPAELFDVVVTVKYAAEQGGAVFANAVKGMLKPYPAGRYIDVAGEFPEQWRQFQEGEDGVLALPLVPEMFPRMNGRQVTGIYATYEADRPGAARLLLNGDRRLALEQGTVVRTPGLSVGVTPLTLVADGDRTALVNVGLILTYRAV</sequence>
<gene>
    <name evidence="5" type="ORF">GCM10022224_038340</name>
</gene>
<evidence type="ECO:0000313" key="6">
    <source>
        <dbReference type="Proteomes" id="UP001500902"/>
    </source>
</evidence>
<dbReference type="PROSITE" id="PS51642">
    <property type="entry name" value="HEMOPEXIN_2"/>
    <property type="match status" value="8"/>
</dbReference>
<dbReference type="InterPro" id="IPR018487">
    <property type="entry name" value="Hemopexin-like_repeat"/>
</dbReference>
<dbReference type="Proteomes" id="UP001500902">
    <property type="component" value="Unassembled WGS sequence"/>
</dbReference>
<dbReference type="Pfam" id="PF18276">
    <property type="entry name" value="TcA_TcB_BD"/>
    <property type="match status" value="1"/>
</dbReference>
<feature type="domain" description="Neuraminidase-like" evidence="3">
    <location>
        <begin position="2619"/>
        <end position="2751"/>
    </location>
</feature>
<evidence type="ECO:0000256" key="1">
    <source>
        <dbReference type="SAM" id="MobiDB-lite"/>
    </source>
</evidence>
<dbReference type="EMBL" id="BAAAZP010000074">
    <property type="protein sequence ID" value="GAA3670468.1"/>
    <property type="molecule type" value="Genomic_DNA"/>
</dbReference>
<evidence type="ECO:0008006" key="7">
    <source>
        <dbReference type="Google" id="ProtNLM"/>
    </source>
</evidence>
<dbReference type="Pfam" id="PF00045">
    <property type="entry name" value="Hemopexin"/>
    <property type="match status" value="5"/>
</dbReference>
<protein>
    <recommendedName>
        <fullName evidence="7">Hemopexin</fullName>
    </recommendedName>
</protein>